<evidence type="ECO:0000256" key="5">
    <source>
        <dbReference type="ARBA" id="ARBA00022989"/>
    </source>
</evidence>
<dbReference type="GO" id="GO:0010255">
    <property type="term" value="P:glucose mediated signaling pathway"/>
    <property type="evidence" value="ECO:0007669"/>
    <property type="project" value="UniProtKB-ARBA"/>
</dbReference>
<evidence type="ECO:0000256" key="6">
    <source>
        <dbReference type="ARBA" id="ARBA00023136"/>
    </source>
</evidence>
<feature type="transmembrane region" description="Helical" evidence="10">
    <location>
        <begin position="67"/>
        <end position="87"/>
    </location>
</feature>
<dbReference type="SUPFAM" id="SSF103473">
    <property type="entry name" value="MFS general substrate transporter"/>
    <property type="match status" value="1"/>
</dbReference>
<dbReference type="PROSITE" id="PS00217">
    <property type="entry name" value="SUGAR_TRANSPORT_2"/>
    <property type="match status" value="1"/>
</dbReference>
<dbReference type="EMBL" id="NESQ01000011">
    <property type="protein sequence ID" value="PUU83466.1"/>
    <property type="molecule type" value="Genomic_DNA"/>
</dbReference>
<feature type="transmembrane region" description="Helical" evidence="10">
    <location>
        <begin position="336"/>
        <end position="363"/>
    </location>
</feature>
<dbReference type="InterPro" id="IPR036259">
    <property type="entry name" value="MFS_trans_sf"/>
</dbReference>
<comment type="caution">
    <text evidence="12">The sequence shown here is derived from an EMBL/GenBank/DDBJ whole genome shotgun (WGS) entry which is preliminary data.</text>
</comment>
<dbReference type="NCBIfam" id="TIGR00879">
    <property type="entry name" value="SP"/>
    <property type="match status" value="1"/>
</dbReference>
<sequence length="520" mass="56130">MGFIIKRPEGESGKALPAILIGLFVAFGGILFGYDTGTINGILAMDFFQSEFATDGRKELTSSQTSLIVSILSAGTFFGALCASPFGDILGRRMGLIASCLVFSIGVALQVAATAIPLMAAGRVIAGLGVGLVSALVPLYQSESAPKWIRGSIVGCYQLAITIGLLLAACANQGTHARNNHGSYRIPLAIQFVWAAILAGGMFILPETPRYYIKKDNMEAAAKSMSRLRSLPADHPAIIEELNEIKAIHDLEMQATGEATYLDCVKPDMIKRLLTGCGIQALQQLTGINFIFYYGTQFFKNTGIKNAFLIGLITNLVNVISTFPGLWMVEKMGRRNLLLFGAIGMCACQFIVAIVGITTVSAIANNVLIAFVCFYIFFFACSWGPCSWVVTGEIYPLKVRAKCLSISTATNWLLNWAIGFSTPYLVAEGPGKPNLGTKIFFVWGSCCFLCIAFVYLFIYETKGLSLENVDQLYMTVGHAWESKKFTPSVSYNSDKMLSNGHGADGKSSELAHIEGGHGEV</sequence>
<evidence type="ECO:0000259" key="11">
    <source>
        <dbReference type="PROSITE" id="PS50850"/>
    </source>
</evidence>
<feature type="compositionally biased region" description="Basic and acidic residues" evidence="9">
    <location>
        <begin position="503"/>
        <end position="520"/>
    </location>
</feature>
<dbReference type="Gene3D" id="1.20.1250.20">
    <property type="entry name" value="MFS general substrate transporter like domains"/>
    <property type="match status" value="1"/>
</dbReference>
<dbReference type="AlphaFoldDB" id="A0A2T7A6U5"/>
<protein>
    <submittedName>
        <fullName evidence="12">Hexose transporter</fullName>
    </submittedName>
</protein>
<dbReference type="GO" id="GO:0005536">
    <property type="term" value="F:D-glucose binding"/>
    <property type="evidence" value="ECO:0007669"/>
    <property type="project" value="UniProtKB-ARBA"/>
</dbReference>
<evidence type="ECO:0000313" key="12">
    <source>
        <dbReference type="EMBL" id="PUU83466.1"/>
    </source>
</evidence>
<dbReference type="PRINTS" id="PR00171">
    <property type="entry name" value="SUGRTRNSPORT"/>
</dbReference>
<gene>
    <name evidence="12" type="ORF">B9Z19DRAFT_1119157</name>
</gene>
<feature type="transmembrane region" description="Helical" evidence="10">
    <location>
        <begin position="439"/>
        <end position="458"/>
    </location>
</feature>
<dbReference type="PROSITE" id="PS00216">
    <property type="entry name" value="SUGAR_TRANSPORT_1"/>
    <property type="match status" value="1"/>
</dbReference>
<dbReference type="Proteomes" id="UP000244722">
    <property type="component" value="Unassembled WGS sequence"/>
</dbReference>
<keyword evidence="7" id="KW-0325">Glycoprotein</keyword>
<dbReference type="PANTHER" id="PTHR48022:SF17">
    <property type="entry name" value="HEXOSE TRANSPORTER"/>
    <property type="match status" value="1"/>
</dbReference>
<dbReference type="PROSITE" id="PS50850">
    <property type="entry name" value="MFS"/>
    <property type="match status" value="1"/>
</dbReference>
<evidence type="ECO:0000256" key="4">
    <source>
        <dbReference type="ARBA" id="ARBA00022692"/>
    </source>
</evidence>
<dbReference type="STRING" id="42251.A0A2T7A6U5"/>
<name>A0A2T7A6U5_TUBBO</name>
<feature type="transmembrane region" description="Helical" evidence="10">
    <location>
        <begin position="15"/>
        <end position="34"/>
    </location>
</feature>
<feature type="transmembrane region" description="Helical" evidence="10">
    <location>
        <begin position="273"/>
        <end position="295"/>
    </location>
</feature>
<keyword evidence="3 8" id="KW-0813">Transport</keyword>
<keyword evidence="13" id="KW-1185">Reference proteome</keyword>
<feature type="transmembrane region" description="Helical" evidence="10">
    <location>
        <begin position="152"/>
        <end position="174"/>
    </location>
</feature>
<evidence type="ECO:0000313" key="13">
    <source>
        <dbReference type="Proteomes" id="UP000244722"/>
    </source>
</evidence>
<dbReference type="FunFam" id="1.20.1250.20:FF:000115">
    <property type="entry name" value="High-affinity glucose transporter"/>
    <property type="match status" value="1"/>
</dbReference>
<dbReference type="GO" id="GO:0005886">
    <property type="term" value="C:plasma membrane"/>
    <property type="evidence" value="ECO:0007669"/>
    <property type="project" value="UniProtKB-ARBA"/>
</dbReference>
<feature type="transmembrane region" description="Helical" evidence="10">
    <location>
        <begin position="307"/>
        <end position="329"/>
    </location>
</feature>
<dbReference type="InterPro" id="IPR005828">
    <property type="entry name" value="MFS_sugar_transport-like"/>
</dbReference>
<dbReference type="Pfam" id="PF00083">
    <property type="entry name" value="Sugar_tr"/>
    <property type="match status" value="1"/>
</dbReference>
<evidence type="ECO:0000256" key="8">
    <source>
        <dbReference type="RuleBase" id="RU003346"/>
    </source>
</evidence>
<dbReference type="InterPro" id="IPR050360">
    <property type="entry name" value="MFS_Sugar_Transporters"/>
</dbReference>
<evidence type="ECO:0000256" key="10">
    <source>
        <dbReference type="SAM" id="Phobius"/>
    </source>
</evidence>
<feature type="domain" description="Major facilitator superfamily (MFS) profile" evidence="11">
    <location>
        <begin position="21"/>
        <end position="462"/>
    </location>
</feature>
<dbReference type="InterPro" id="IPR005829">
    <property type="entry name" value="Sugar_transporter_CS"/>
</dbReference>
<evidence type="ECO:0000256" key="9">
    <source>
        <dbReference type="SAM" id="MobiDB-lite"/>
    </source>
</evidence>
<dbReference type="InterPro" id="IPR003663">
    <property type="entry name" value="Sugar/inositol_transpt"/>
</dbReference>
<evidence type="ECO:0000256" key="2">
    <source>
        <dbReference type="ARBA" id="ARBA00010992"/>
    </source>
</evidence>
<feature type="transmembrane region" description="Helical" evidence="10">
    <location>
        <begin position="94"/>
        <end position="113"/>
    </location>
</feature>
<feature type="transmembrane region" description="Helical" evidence="10">
    <location>
        <begin position="369"/>
        <end position="391"/>
    </location>
</feature>
<feature type="transmembrane region" description="Helical" evidence="10">
    <location>
        <begin position="186"/>
        <end position="205"/>
    </location>
</feature>
<evidence type="ECO:0000256" key="7">
    <source>
        <dbReference type="ARBA" id="ARBA00023180"/>
    </source>
</evidence>
<dbReference type="CDD" id="cd17356">
    <property type="entry name" value="MFS_HXT"/>
    <property type="match status" value="1"/>
</dbReference>
<dbReference type="OrthoDB" id="6612291at2759"/>
<evidence type="ECO:0000256" key="3">
    <source>
        <dbReference type="ARBA" id="ARBA00022448"/>
    </source>
</evidence>
<accession>A0A2T7A6U5</accession>
<keyword evidence="4 10" id="KW-0812">Transmembrane</keyword>
<evidence type="ECO:0000256" key="1">
    <source>
        <dbReference type="ARBA" id="ARBA00004141"/>
    </source>
</evidence>
<feature type="transmembrane region" description="Helical" evidence="10">
    <location>
        <begin position="403"/>
        <end position="427"/>
    </location>
</feature>
<proteinExistence type="inferred from homology"/>
<keyword evidence="5 10" id="KW-1133">Transmembrane helix</keyword>
<feature type="transmembrane region" description="Helical" evidence="10">
    <location>
        <begin position="119"/>
        <end position="140"/>
    </location>
</feature>
<comment type="subcellular location">
    <subcellularLocation>
        <location evidence="1">Membrane</location>
        <topology evidence="1">Multi-pass membrane protein</topology>
    </subcellularLocation>
</comment>
<reference evidence="12 13" key="1">
    <citation type="submission" date="2017-04" db="EMBL/GenBank/DDBJ databases">
        <title>Draft genome sequence of Tuber borchii Vittad., a whitish edible truffle.</title>
        <authorList>
            <consortium name="DOE Joint Genome Institute"/>
            <person name="Murat C."/>
            <person name="Kuo A."/>
            <person name="Barry K.W."/>
            <person name="Clum A."/>
            <person name="Dockter R.B."/>
            <person name="Fauchery L."/>
            <person name="Iotti M."/>
            <person name="Kohler A."/>
            <person name="Labutti K."/>
            <person name="Lindquist E.A."/>
            <person name="Lipzen A."/>
            <person name="Ohm R.A."/>
            <person name="Wang M."/>
            <person name="Grigoriev I.V."/>
            <person name="Zambonelli A."/>
            <person name="Martin F.M."/>
        </authorList>
    </citation>
    <scope>NUCLEOTIDE SEQUENCE [LARGE SCALE GENOMIC DNA]</scope>
    <source>
        <strain evidence="12 13">Tbo3840</strain>
    </source>
</reference>
<feature type="region of interest" description="Disordered" evidence="9">
    <location>
        <begin position="501"/>
        <end position="520"/>
    </location>
</feature>
<organism evidence="12 13">
    <name type="scientific">Tuber borchii</name>
    <name type="common">White truffle</name>
    <dbReference type="NCBI Taxonomy" id="42251"/>
    <lineage>
        <taxon>Eukaryota</taxon>
        <taxon>Fungi</taxon>
        <taxon>Dikarya</taxon>
        <taxon>Ascomycota</taxon>
        <taxon>Pezizomycotina</taxon>
        <taxon>Pezizomycetes</taxon>
        <taxon>Pezizales</taxon>
        <taxon>Tuberaceae</taxon>
        <taxon>Tuber</taxon>
    </lineage>
</organism>
<dbReference type="InterPro" id="IPR020846">
    <property type="entry name" value="MFS_dom"/>
</dbReference>
<dbReference type="GO" id="GO:0005351">
    <property type="term" value="F:carbohydrate:proton symporter activity"/>
    <property type="evidence" value="ECO:0007669"/>
    <property type="project" value="TreeGrafter"/>
</dbReference>
<dbReference type="PANTHER" id="PTHR48022">
    <property type="entry name" value="PLASTIDIC GLUCOSE TRANSPORTER 4"/>
    <property type="match status" value="1"/>
</dbReference>
<comment type="similarity">
    <text evidence="2 8">Belongs to the major facilitator superfamily. Sugar transporter (TC 2.A.1.1) family.</text>
</comment>
<keyword evidence="6 10" id="KW-0472">Membrane</keyword>